<evidence type="ECO:0000256" key="1">
    <source>
        <dbReference type="SAM" id="MobiDB-lite"/>
    </source>
</evidence>
<feature type="region of interest" description="Disordered" evidence="1">
    <location>
        <begin position="35"/>
        <end position="80"/>
    </location>
</feature>
<accession>A0A8C0WM97</accession>
<organism evidence="2">
    <name type="scientific">Castor canadensis</name>
    <name type="common">American beaver</name>
    <dbReference type="NCBI Taxonomy" id="51338"/>
    <lineage>
        <taxon>Eukaryota</taxon>
        <taxon>Metazoa</taxon>
        <taxon>Chordata</taxon>
        <taxon>Craniata</taxon>
        <taxon>Vertebrata</taxon>
        <taxon>Euteleostomi</taxon>
        <taxon>Mammalia</taxon>
        <taxon>Eutheria</taxon>
        <taxon>Euarchontoglires</taxon>
        <taxon>Glires</taxon>
        <taxon>Rodentia</taxon>
        <taxon>Castorimorpha</taxon>
        <taxon>Castoridae</taxon>
        <taxon>Castor</taxon>
    </lineage>
</organism>
<name>A0A8C0WM97_CASCN</name>
<proteinExistence type="predicted"/>
<sequence length="80" mass="8522">MTLKEGLGTFKETTTNSWRIFQLSSLFSCQHAALCPRPGATHPQGDHPGDGRPDQGSCGLTEGHRPRKSSHAPGQHTTGG</sequence>
<protein>
    <submittedName>
        <fullName evidence="2">Uncharacterized protein</fullName>
    </submittedName>
</protein>
<dbReference type="AlphaFoldDB" id="A0A8C0WM97"/>
<dbReference type="Ensembl" id="ENSCCNT00000015359.1">
    <property type="protein sequence ID" value="ENSCCNP00000011723.1"/>
    <property type="gene ID" value="ENSCCNG00000012171.1"/>
</dbReference>
<feature type="compositionally biased region" description="Basic and acidic residues" evidence="1">
    <location>
        <begin position="44"/>
        <end position="53"/>
    </location>
</feature>
<reference evidence="2" key="1">
    <citation type="submission" date="2023-09" db="UniProtKB">
        <authorList>
            <consortium name="Ensembl"/>
        </authorList>
    </citation>
    <scope>IDENTIFICATION</scope>
</reference>
<evidence type="ECO:0000313" key="2">
    <source>
        <dbReference type="Ensembl" id="ENSCCNP00000011723.1"/>
    </source>
</evidence>